<feature type="domain" description="Transposase IS116/IS110/IS902 C-terminal" evidence="1">
    <location>
        <begin position="11"/>
        <end position="71"/>
    </location>
</feature>
<accession>A0A9Q3YUN1</accession>
<evidence type="ECO:0000313" key="3">
    <source>
        <dbReference type="Proteomes" id="UP001108025"/>
    </source>
</evidence>
<dbReference type="GO" id="GO:0004803">
    <property type="term" value="F:transposase activity"/>
    <property type="evidence" value="ECO:0007669"/>
    <property type="project" value="InterPro"/>
</dbReference>
<protein>
    <submittedName>
        <fullName evidence="2">IS110 family transposase</fullName>
    </submittedName>
</protein>
<organism evidence="2 3">
    <name type="scientific">Chryseobacterium turcicum</name>
    <dbReference type="NCBI Taxonomy" id="2898076"/>
    <lineage>
        <taxon>Bacteria</taxon>
        <taxon>Pseudomonadati</taxon>
        <taxon>Bacteroidota</taxon>
        <taxon>Flavobacteriia</taxon>
        <taxon>Flavobacteriales</taxon>
        <taxon>Weeksellaceae</taxon>
        <taxon>Chryseobacterium group</taxon>
        <taxon>Chryseobacterium</taxon>
    </lineage>
</organism>
<dbReference type="AlphaFoldDB" id="A0A9Q3YUN1"/>
<dbReference type="EMBL" id="JAJNAY010000001">
    <property type="protein sequence ID" value="MCD1116561.1"/>
    <property type="molecule type" value="Genomic_DNA"/>
</dbReference>
<keyword evidence="3" id="KW-1185">Reference proteome</keyword>
<name>A0A9Q3YUN1_9FLAO</name>
<dbReference type="GO" id="GO:0003677">
    <property type="term" value="F:DNA binding"/>
    <property type="evidence" value="ECO:0007669"/>
    <property type="project" value="InterPro"/>
</dbReference>
<dbReference type="PANTHER" id="PTHR33055:SF3">
    <property type="entry name" value="PUTATIVE TRANSPOSASE FOR IS117-RELATED"/>
    <property type="match status" value="1"/>
</dbReference>
<dbReference type="GO" id="GO:0006313">
    <property type="term" value="P:DNA transposition"/>
    <property type="evidence" value="ECO:0007669"/>
    <property type="project" value="InterPro"/>
</dbReference>
<comment type="caution">
    <text evidence="2">The sequence shown here is derived from an EMBL/GenBank/DDBJ whole genome shotgun (WGS) entry which is preliminary data.</text>
</comment>
<reference evidence="2" key="1">
    <citation type="submission" date="2021-11" db="EMBL/GenBank/DDBJ databases">
        <title>Description of novel Chryseobacterium species.</title>
        <authorList>
            <person name="Saticioglu I.B."/>
            <person name="Ay H."/>
            <person name="Altun S."/>
            <person name="Duman M."/>
        </authorList>
    </citation>
    <scope>NUCLEOTIDE SEQUENCE</scope>
    <source>
        <strain evidence="2">C-17</strain>
    </source>
</reference>
<dbReference type="RefSeq" id="WP_230668303.1">
    <property type="nucleotide sequence ID" value="NZ_JAJNAY010000001.1"/>
</dbReference>
<dbReference type="PANTHER" id="PTHR33055">
    <property type="entry name" value="TRANSPOSASE FOR INSERTION SEQUENCE ELEMENT IS1111A"/>
    <property type="match status" value="1"/>
</dbReference>
<dbReference type="Proteomes" id="UP001108025">
    <property type="component" value="Unassembled WGS sequence"/>
</dbReference>
<dbReference type="Pfam" id="PF02371">
    <property type="entry name" value="Transposase_20"/>
    <property type="match status" value="1"/>
</dbReference>
<dbReference type="InterPro" id="IPR047650">
    <property type="entry name" value="Transpos_IS110"/>
</dbReference>
<gene>
    <name evidence="2" type="ORF">LO744_06810</name>
</gene>
<dbReference type="InterPro" id="IPR003346">
    <property type="entry name" value="Transposase_20"/>
</dbReference>
<evidence type="ECO:0000259" key="1">
    <source>
        <dbReference type="Pfam" id="PF02371"/>
    </source>
</evidence>
<sequence length="121" mass="14069">MTKLFIVIFPNIKNKCQLSSYAGLDVKEKQSGTSVKGKPRISKKGNRNLRKSLYLPALTAVKWDDDFRNIYARLVSKHGIKMKALVAIQRKILELIYILFKNETEYDKEYQTKNSVQKQML</sequence>
<proteinExistence type="predicted"/>
<evidence type="ECO:0000313" key="2">
    <source>
        <dbReference type="EMBL" id="MCD1116561.1"/>
    </source>
</evidence>